<protein>
    <submittedName>
        <fullName evidence="2">Cytochrome c</fullName>
    </submittedName>
</protein>
<reference evidence="2" key="1">
    <citation type="submission" date="2022-12" db="EMBL/GenBank/DDBJ databases">
        <title>Reference genome sequencing for broad-spectrum identification of bacterial and archaeal isolates by mass spectrometry.</title>
        <authorList>
            <person name="Sekiguchi Y."/>
            <person name="Tourlousse D.M."/>
        </authorList>
    </citation>
    <scope>NUCLEOTIDE SEQUENCE</scope>
    <source>
        <strain evidence="2">H2</strain>
    </source>
</reference>
<dbReference type="RefSeq" id="WP_281874548.1">
    <property type="nucleotide sequence ID" value="NZ_BSDS01000001.1"/>
</dbReference>
<feature type="signal peptide" evidence="1">
    <location>
        <begin position="1"/>
        <end position="20"/>
    </location>
</feature>
<name>A0A9W6FYH1_9BACT</name>
<accession>A0A9W6FYH1</accession>
<evidence type="ECO:0000313" key="3">
    <source>
        <dbReference type="Proteomes" id="UP001144352"/>
    </source>
</evidence>
<evidence type="ECO:0000256" key="1">
    <source>
        <dbReference type="SAM" id="SignalP"/>
    </source>
</evidence>
<dbReference type="Proteomes" id="UP001144352">
    <property type="component" value="Unassembled WGS sequence"/>
</dbReference>
<dbReference type="InterPro" id="IPR036280">
    <property type="entry name" value="Multihaem_cyt_sf"/>
</dbReference>
<dbReference type="SUPFAM" id="SSF48695">
    <property type="entry name" value="Multiheme cytochromes"/>
    <property type="match status" value="1"/>
</dbReference>
<gene>
    <name evidence="2" type="ORF">GHYDROH2_06280</name>
</gene>
<keyword evidence="1" id="KW-0732">Signal</keyword>
<sequence length="228" mass="25445">MKKWLIALLLLAASTFSVQMARADKMSHKEYASTPLADCNSCHKGEGVAPNHDADWLRGHRVLASKAGNNCYQCHTQQFCLDCHKGGGIDANLSTRNYQRDYVPKSHRTDFINIHPIKALDNPQSCNRCHEPSYCNQCHSRFPKGSLRIKSHLRSGTTQSYIWNSEHATEARRNLQSCQTCHPDGDVCLSCHATSGKGGSGINPHPRNFKGGNIIDRSDRSCRKCHTL</sequence>
<dbReference type="AlphaFoldDB" id="A0A9W6FYH1"/>
<feature type="chain" id="PRO_5040849597" evidence="1">
    <location>
        <begin position="21"/>
        <end position="228"/>
    </location>
</feature>
<organism evidence="2 3">
    <name type="scientific">Geobacter hydrogenophilus</name>
    <dbReference type="NCBI Taxonomy" id="40983"/>
    <lineage>
        <taxon>Bacteria</taxon>
        <taxon>Pseudomonadati</taxon>
        <taxon>Thermodesulfobacteriota</taxon>
        <taxon>Desulfuromonadia</taxon>
        <taxon>Geobacterales</taxon>
        <taxon>Geobacteraceae</taxon>
        <taxon>Geobacter</taxon>
    </lineage>
</organism>
<evidence type="ECO:0000313" key="2">
    <source>
        <dbReference type="EMBL" id="GLI37127.1"/>
    </source>
</evidence>
<keyword evidence="3" id="KW-1185">Reference proteome</keyword>
<dbReference type="EMBL" id="BSDS01000001">
    <property type="protein sequence ID" value="GLI37127.1"/>
    <property type="molecule type" value="Genomic_DNA"/>
</dbReference>
<proteinExistence type="predicted"/>
<comment type="caution">
    <text evidence="2">The sequence shown here is derived from an EMBL/GenBank/DDBJ whole genome shotgun (WGS) entry which is preliminary data.</text>
</comment>